<dbReference type="InterPro" id="IPR051584">
    <property type="entry name" value="GPCR-associated_LMBR1"/>
</dbReference>
<feature type="compositionally biased region" description="Basic residues" evidence="6">
    <location>
        <begin position="704"/>
        <end position="713"/>
    </location>
</feature>
<evidence type="ECO:0000256" key="6">
    <source>
        <dbReference type="SAM" id="MobiDB-lite"/>
    </source>
</evidence>
<dbReference type="RefSeq" id="XP_003061293.1">
    <property type="nucleotide sequence ID" value="XM_003061247.1"/>
</dbReference>
<keyword evidence="9" id="KW-1185">Reference proteome</keyword>
<accession>C1MZX1</accession>
<evidence type="ECO:0000256" key="7">
    <source>
        <dbReference type="SAM" id="Phobius"/>
    </source>
</evidence>
<gene>
    <name evidence="8" type="ORF">MICPUCDRAFT_48143</name>
</gene>
<feature type="transmembrane region" description="Helical" evidence="7">
    <location>
        <begin position="447"/>
        <end position="467"/>
    </location>
</feature>
<feature type="region of interest" description="Disordered" evidence="6">
    <location>
        <begin position="669"/>
        <end position="796"/>
    </location>
</feature>
<dbReference type="GeneID" id="9686732"/>
<evidence type="ECO:0000256" key="1">
    <source>
        <dbReference type="ARBA" id="ARBA00004141"/>
    </source>
</evidence>
<feature type="compositionally biased region" description="Low complexity" evidence="6">
    <location>
        <begin position="546"/>
        <end position="555"/>
    </location>
</feature>
<dbReference type="Pfam" id="PF04791">
    <property type="entry name" value="LMBR1"/>
    <property type="match status" value="1"/>
</dbReference>
<organism evidence="9">
    <name type="scientific">Micromonas pusilla (strain CCMP1545)</name>
    <name type="common">Picoplanktonic green alga</name>
    <dbReference type="NCBI Taxonomy" id="564608"/>
    <lineage>
        <taxon>Eukaryota</taxon>
        <taxon>Viridiplantae</taxon>
        <taxon>Chlorophyta</taxon>
        <taxon>Mamiellophyceae</taxon>
        <taxon>Mamiellales</taxon>
        <taxon>Mamiellaceae</taxon>
        <taxon>Micromonas</taxon>
    </lineage>
</organism>
<evidence type="ECO:0000256" key="3">
    <source>
        <dbReference type="ARBA" id="ARBA00022692"/>
    </source>
</evidence>
<feature type="compositionally biased region" description="Basic and acidic residues" evidence="6">
    <location>
        <begin position="571"/>
        <end position="589"/>
    </location>
</feature>
<feature type="region of interest" description="Disordered" evidence="6">
    <location>
        <begin position="546"/>
        <end position="645"/>
    </location>
</feature>
<protein>
    <submittedName>
        <fullName evidence="8">Predicted protein</fullName>
    </submittedName>
</protein>
<dbReference type="AlphaFoldDB" id="C1MZX1"/>
<sequence>MKNEPHPHLGMLWDLTYWTTFALTWFLLPIHQMYEDAADFSVIGRLKTSLRENLIFYGVILSVIVFGVVILVAYGTLTTAGLSGFGIVVSNMFGIVTGVFLLGYGLVEIPRSMWRSADVETRPRRAARRVGVAAEALKNAHHKLRKITRASETTQEVMPRLHPLRWAMKTIANETPKASVFASASDALASAGAYEDETAPEEEDDFLDYDYDEIKDLVRLRRALHRCLRVYRRTAAQYATCVMQALEAEAVATAAAIDGKSCLMGGGGGGGEARFRSPFRPPRNTKFGETAEKIEWWWKCRAQPLALRVASVLFGVFSALVVWSECTMWTTQAMNLSDVSPFSALVRTAASSGSEGGIHVAVMIPLGYMVYCAQYSLFRLGMFSFYQLVPRHTDSFSLLLNAALTCRYSAPLSLNFIMLVHSLQETGRETTFTSKMYENVPVAAQHFAAYFPMVLGVYCAAILFGFFDKLTASCCSCLPGFRGAKLGDKYTFESDDKDLEMDLHVSEGRRVVERERASFAAVEGHGVVGAGCPYYYDLRKRDIGTGSDDSGSGAADDIESNDRVGLLGNRTRSDESRDRRWERTKERLGDAVATSGRGGSRGGGRTGAPPSEDAPRSFASRFGLGGGKTEKKKPGGRGGGGSNLDSTFASLSRKFLPADKMHLDATTMASAAAVAGRRPEVPRPPRHDRASTHRRAGTSAPRRATLRPRRATRVVRSDARVDDDDYGYRDDGWDDARDDGRDARDDAFGRRGYAPTYEDDAYAYDRPPRPRGGGFDDASYYPRDEGRARANGNGPPPDVTLLTQREIQSLLPIGATGEQYAYFWGGAETATQRVGVSLLGLVATVNVTALLAVPAATFFLWAPVALAARRNSAARRSRRLGMWRARVLRATPREMGPSSGYYDAMTRGGGGGGVGGGRGRDGAGATAWALELVVGDASGARVTLRRVLYTGPHTTASAW</sequence>
<feature type="compositionally biased region" description="Basic and acidic residues" evidence="6">
    <location>
        <begin position="715"/>
        <end position="749"/>
    </location>
</feature>
<keyword evidence="5 7" id="KW-0472">Membrane</keyword>
<comment type="subcellular location">
    <subcellularLocation>
        <location evidence="1">Membrane</location>
        <topology evidence="1">Multi-pass membrane protein</topology>
    </subcellularLocation>
</comment>
<feature type="transmembrane region" description="Helical" evidence="7">
    <location>
        <begin position="838"/>
        <end position="868"/>
    </location>
</feature>
<dbReference type="KEGG" id="mpp:MICPUCDRAFT_48143"/>
<dbReference type="eggNOG" id="KOG2296">
    <property type="taxonomic scope" value="Eukaryota"/>
</dbReference>
<feature type="transmembrane region" description="Helical" evidence="7">
    <location>
        <begin position="54"/>
        <end position="77"/>
    </location>
</feature>
<dbReference type="InterPro" id="IPR006876">
    <property type="entry name" value="LMBR1-like_membr_prot"/>
</dbReference>
<dbReference type="STRING" id="564608.C1MZX1"/>
<reference evidence="8 9" key="1">
    <citation type="journal article" date="2009" name="Science">
        <title>Green evolution and dynamic adaptations revealed by genomes of the marine picoeukaryotes Micromonas.</title>
        <authorList>
            <person name="Worden A.Z."/>
            <person name="Lee J.H."/>
            <person name="Mock T."/>
            <person name="Rouze P."/>
            <person name="Simmons M.P."/>
            <person name="Aerts A.L."/>
            <person name="Allen A.E."/>
            <person name="Cuvelier M.L."/>
            <person name="Derelle E."/>
            <person name="Everett M.V."/>
            <person name="Foulon E."/>
            <person name="Grimwood J."/>
            <person name="Gundlach H."/>
            <person name="Henrissat B."/>
            <person name="Napoli C."/>
            <person name="McDonald S.M."/>
            <person name="Parker M.S."/>
            <person name="Rombauts S."/>
            <person name="Salamov A."/>
            <person name="Von Dassow P."/>
            <person name="Badger J.H."/>
            <person name="Coutinho P.M."/>
            <person name="Demir E."/>
            <person name="Dubchak I."/>
            <person name="Gentemann C."/>
            <person name="Eikrem W."/>
            <person name="Gready J.E."/>
            <person name="John U."/>
            <person name="Lanier W."/>
            <person name="Lindquist E.A."/>
            <person name="Lucas S."/>
            <person name="Mayer K.F."/>
            <person name="Moreau H."/>
            <person name="Not F."/>
            <person name="Otillar R."/>
            <person name="Panaud O."/>
            <person name="Pangilinan J."/>
            <person name="Paulsen I."/>
            <person name="Piegu B."/>
            <person name="Poliakov A."/>
            <person name="Robbens S."/>
            <person name="Schmutz J."/>
            <person name="Toulza E."/>
            <person name="Wyss T."/>
            <person name="Zelensky A."/>
            <person name="Zhou K."/>
            <person name="Armbrust E.V."/>
            <person name="Bhattacharya D."/>
            <person name="Goodenough U.W."/>
            <person name="Van de Peer Y."/>
            <person name="Grigoriev I.V."/>
        </authorList>
    </citation>
    <scope>NUCLEOTIDE SEQUENCE [LARGE SCALE GENOMIC DNA]</scope>
    <source>
        <strain evidence="8 9">CCMP1545</strain>
    </source>
</reference>
<feature type="transmembrane region" description="Helical" evidence="7">
    <location>
        <begin position="83"/>
        <end position="107"/>
    </location>
</feature>
<evidence type="ECO:0000256" key="4">
    <source>
        <dbReference type="ARBA" id="ARBA00022989"/>
    </source>
</evidence>
<feature type="compositionally biased region" description="Basic and acidic residues" evidence="6">
    <location>
        <begin position="677"/>
        <end position="691"/>
    </location>
</feature>
<dbReference type="PANTHER" id="PTHR21355">
    <property type="entry name" value="G-PROTEIN COUPLED RECEPTOR-ASSOCIATED PROTEIN LMBRD2"/>
    <property type="match status" value="1"/>
</dbReference>
<feature type="transmembrane region" description="Helical" evidence="7">
    <location>
        <begin position="358"/>
        <end position="378"/>
    </location>
</feature>
<keyword evidence="3 7" id="KW-0812">Transmembrane</keyword>
<dbReference type="OrthoDB" id="203099at2759"/>
<name>C1MZX1_MICPC</name>
<dbReference type="EMBL" id="GG663743">
    <property type="protein sequence ID" value="EEH54943.1"/>
    <property type="molecule type" value="Genomic_DNA"/>
</dbReference>
<dbReference type="PANTHER" id="PTHR21355:SF0">
    <property type="entry name" value="G-PROTEIN COUPLED RECEPTOR-ASSOCIATED PROTEIN LMBRD2"/>
    <property type="match status" value="1"/>
</dbReference>
<dbReference type="GO" id="GO:0016020">
    <property type="term" value="C:membrane"/>
    <property type="evidence" value="ECO:0007669"/>
    <property type="project" value="UniProtKB-SubCell"/>
</dbReference>
<comment type="similarity">
    <text evidence="2">Belongs to the LIMR family.</text>
</comment>
<feature type="transmembrane region" description="Helical" evidence="7">
    <location>
        <begin position="305"/>
        <end position="324"/>
    </location>
</feature>
<proteinExistence type="inferred from homology"/>
<evidence type="ECO:0000256" key="5">
    <source>
        <dbReference type="ARBA" id="ARBA00023136"/>
    </source>
</evidence>
<feature type="compositionally biased region" description="Gly residues" evidence="6">
    <location>
        <begin position="596"/>
        <end position="606"/>
    </location>
</feature>
<feature type="transmembrane region" description="Helical" evidence="7">
    <location>
        <begin position="15"/>
        <end position="34"/>
    </location>
</feature>
<dbReference type="Proteomes" id="UP000001876">
    <property type="component" value="Unassembled WGS sequence"/>
</dbReference>
<evidence type="ECO:0000313" key="9">
    <source>
        <dbReference type="Proteomes" id="UP000001876"/>
    </source>
</evidence>
<keyword evidence="4 7" id="KW-1133">Transmembrane helix</keyword>
<evidence type="ECO:0000256" key="2">
    <source>
        <dbReference type="ARBA" id="ARBA00010487"/>
    </source>
</evidence>
<evidence type="ECO:0000313" key="8">
    <source>
        <dbReference type="EMBL" id="EEH54943.1"/>
    </source>
</evidence>